<keyword evidence="3" id="KW-0547">Nucleotide-binding</keyword>
<dbReference type="AlphaFoldDB" id="A0AAN9VSG0"/>
<dbReference type="InterPro" id="IPR051325">
    <property type="entry name" value="Nudix_hydrolase_domain"/>
</dbReference>
<evidence type="ECO:0000256" key="1">
    <source>
        <dbReference type="ARBA" id="ARBA00005582"/>
    </source>
</evidence>
<dbReference type="CDD" id="cd03428">
    <property type="entry name" value="NUDIX_Ap4A_Nudt2"/>
    <property type="match status" value="1"/>
</dbReference>
<dbReference type="GO" id="GO:0006754">
    <property type="term" value="P:ATP biosynthetic process"/>
    <property type="evidence" value="ECO:0007669"/>
    <property type="project" value="TreeGrafter"/>
</dbReference>
<dbReference type="InterPro" id="IPR003565">
    <property type="entry name" value="Tetra_PHTase"/>
</dbReference>
<dbReference type="EMBL" id="JAZDUA010000235">
    <property type="protein sequence ID" value="KAK7863289.1"/>
    <property type="molecule type" value="Genomic_DNA"/>
</dbReference>
<gene>
    <name evidence="7" type="ORF">R5R35_005333</name>
</gene>
<dbReference type="PANTHER" id="PTHR21340:SF0">
    <property type="entry name" value="BIS(5'-NUCLEOSYL)-TETRAPHOSPHATASE [ASYMMETRICAL]"/>
    <property type="match status" value="1"/>
</dbReference>
<evidence type="ECO:0000256" key="3">
    <source>
        <dbReference type="ARBA" id="ARBA00022741"/>
    </source>
</evidence>
<sequence>MSRTLRAAGLVIFRRVSNKVEYLLLQTSYGEHHWTPPKGHVDPGESDIQTAWRETEEEAGLKESDLQLQEYSKTLHYDVKGVPKTVIYWLAELVKCTPVKLSSEHQDYKWLTLTDACDIVQYKDMQELLQDCSKFLNAK</sequence>
<dbReference type="GO" id="GO:0000166">
    <property type="term" value="F:nucleotide binding"/>
    <property type="evidence" value="ECO:0007669"/>
    <property type="project" value="UniProtKB-KW"/>
</dbReference>
<keyword evidence="4" id="KW-0378">Hydrolase</keyword>
<dbReference type="Gene3D" id="3.90.79.10">
    <property type="entry name" value="Nucleoside Triphosphate Pyrophosphohydrolase"/>
    <property type="match status" value="1"/>
</dbReference>
<evidence type="ECO:0000313" key="7">
    <source>
        <dbReference type="EMBL" id="KAK7863289.1"/>
    </source>
</evidence>
<dbReference type="InterPro" id="IPR020084">
    <property type="entry name" value="NUDIX_hydrolase_CS"/>
</dbReference>
<organism evidence="7 8">
    <name type="scientific">Gryllus longicercus</name>
    <dbReference type="NCBI Taxonomy" id="2509291"/>
    <lineage>
        <taxon>Eukaryota</taxon>
        <taxon>Metazoa</taxon>
        <taxon>Ecdysozoa</taxon>
        <taxon>Arthropoda</taxon>
        <taxon>Hexapoda</taxon>
        <taxon>Insecta</taxon>
        <taxon>Pterygota</taxon>
        <taxon>Neoptera</taxon>
        <taxon>Polyneoptera</taxon>
        <taxon>Orthoptera</taxon>
        <taxon>Ensifera</taxon>
        <taxon>Gryllidea</taxon>
        <taxon>Grylloidea</taxon>
        <taxon>Gryllidae</taxon>
        <taxon>Gryllinae</taxon>
        <taxon>Gryllus</taxon>
    </lineage>
</organism>
<proteinExistence type="inferred from homology"/>
<dbReference type="PRINTS" id="PR01405">
    <property type="entry name" value="TETRPHPHTASE"/>
</dbReference>
<dbReference type="SUPFAM" id="SSF55811">
    <property type="entry name" value="Nudix"/>
    <property type="match status" value="1"/>
</dbReference>
<evidence type="ECO:0000256" key="2">
    <source>
        <dbReference type="ARBA" id="ARBA00018911"/>
    </source>
</evidence>
<reference evidence="7 8" key="1">
    <citation type="submission" date="2024-03" db="EMBL/GenBank/DDBJ databases">
        <title>The genome assembly and annotation of the cricket Gryllus longicercus Weissman &amp; Gray.</title>
        <authorList>
            <person name="Szrajer S."/>
            <person name="Gray D."/>
            <person name="Ylla G."/>
        </authorList>
    </citation>
    <scope>NUCLEOTIDE SEQUENCE [LARGE SCALE GENOMIC DNA]</scope>
    <source>
        <strain evidence="7">DAG 2021-001</strain>
        <tissue evidence="7">Whole body minus gut</tissue>
    </source>
</reference>
<evidence type="ECO:0000313" key="8">
    <source>
        <dbReference type="Proteomes" id="UP001378592"/>
    </source>
</evidence>
<comment type="similarity">
    <text evidence="1">Belongs to the Nudix hydrolase family.</text>
</comment>
<feature type="domain" description="Nudix hydrolase" evidence="6">
    <location>
        <begin position="3"/>
        <end position="133"/>
    </location>
</feature>
<dbReference type="PANTHER" id="PTHR21340">
    <property type="entry name" value="DIADENOSINE 5,5-P1,P4-TETRAPHOSPHATE PYROPHOSPHOHYDROLASE MUTT"/>
    <property type="match status" value="1"/>
</dbReference>
<dbReference type="Pfam" id="PF00293">
    <property type="entry name" value="NUDIX"/>
    <property type="match status" value="1"/>
</dbReference>
<name>A0AAN9VSG0_9ORTH</name>
<dbReference type="PROSITE" id="PS51462">
    <property type="entry name" value="NUDIX"/>
    <property type="match status" value="1"/>
</dbReference>
<dbReference type="Proteomes" id="UP001378592">
    <property type="component" value="Unassembled WGS sequence"/>
</dbReference>
<dbReference type="InterPro" id="IPR015797">
    <property type="entry name" value="NUDIX_hydrolase-like_dom_sf"/>
</dbReference>
<keyword evidence="8" id="KW-1185">Reference proteome</keyword>
<dbReference type="PROSITE" id="PS00893">
    <property type="entry name" value="NUDIX_BOX"/>
    <property type="match status" value="1"/>
</dbReference>
<dbReference type="InterPro" id="IPR000086">
    <property type="entry name" value="NUDIX_hydrolase_dom"/>
</dbReference>
<protein>
    <recommendedName>
        <fullName evidence="2">Bis(5'-nucleosyl)-tetraphosphatase [asymmetrical]</fullName>
    </recommendedName>
    <alternativeName>
        <fullName evidence="5">Diadenosine 5',5'''-P1,P4-tetraphosphate asymmetrical hydrolase</fullName>
    </alternativeName>
</protein>
<comment type="caution">
    <text evidence="7">The sequence shown here is derived from an EMBL/GenBank/DDBJ whole genome shotgun (WGS) entry which is preliminary data.</text>
</comment>
<evidence type="ECO:0000256" key="4">
    <source>
        <dbReference type="ARBA" id="ARBA00022801"/>
    </source>
</evidence>
<dbReference type="GO" id="GO:0006167">
    <property type="term" value="P:AMP biosynthetic process"/>
    <property type="evidence" value="ECO:0007669"/>
    <property type="project" value="TreeGrafter"/>
</dbReference>
<dbReference type="GO" id="GO:0004081">
    <property type="term" value="F:bis(5'-nucleosyl)-tetraphosphatase (asymmetrical) activity"/>
    <property type="evidence" value="ECO:0007669"/>
    <property type="project" value="TreeGrafter"/>
</dbReference>
<evidence type="ECO:0000256" key="5">
    <source>
        <dbReference type="ARBA" id="ARBA00032644"/>
    </source>
</evidence>
<evidence type="ECO:0000259" key="6">
    <source>
        <dbReference type="PROSITE" id="PS51462"/>
    </source>
</evidence>
<accession>A0AAN9VSG0</accession>